<feature type="compositionally biased region" description="Low complexity" evidence="1">
    <location>
        <begin position="171"/>
        <end position="182"/>
    </location>
</feature>
<dbReference type="EMBL" id="JAHWGI010000147">
    <property type="protein sequence ID" value="KAK3910134.1"/>
    <property type="molecule type" value="Genomic_DNA"/>
</dbReference>
<feature type="compositionally biased region" description="Low complexity" evidence="1">
    <location>
        <begin position="267"/>
        <end position="282"/>
    </location>
</feature>
<gene>
    <name evidence="2" type="ORF">KUF71_000712</name>
</gene>
<keyword evidence="3" id="KW-1185">Reference proteome</keyword>
<proteinExistence type="predicted"/>
<feature type="compositionally biased region" description="Basic residues" evidence="1">
    <location>
        <begin position="351"/>
        <end position="385"/>
    </location>
</feature>
<evidence type="ECO:0000313" key="2">
    <source>
        <dbReference type="EMBL" id="KAK3910134.1"/>
    </source>
</evidence>
<feature type="compositionally biased region" description="Basic and acidic residues" evidence="1">
    <location>
        <begin position="108"/>
        <end position="118"/>
    </location>
</feature>
<feature type="compositionally biased region" description="Basic and acidic residues" evidence="1">
    <location>
        <begin position="145"/>
        <end position="165"/>
    </location>
</feature>
<feature type="compositionally biased region" description="Basic and acidic residues" evidence="1">
    <location>
        <begin position="74"/>
        <end position="87"/>
    </location>
</feature>
<name>A0AAE1GVX1_9NEOP</name>
<organism evidence="2 3">
    <name type="scientific">Frankliniella fusca</name>
    <dbReference type="NCBI Taxonomy" id="407009"/>
    <lineage>
        <taxon>Eukaryota</taxon>
        <taxon>Metazoa</taxon>
        <taxon>Ecdysozoa</taxon>
        <taxon>Arthropoda</taxon>
        <taxon>Hexapoda</taxon>
        <taxon>Insecta</taxon>
        <taxon>Pterygota</taxon>
        <taxon>Neoptera</taxon>
        <taxon>Paraneoptera</taxon>
        <taxon>Thysanoptera</taxon>
        <taxon>Terebrantia</taxon>
        <taxon>Thripoidea</taxon>
        <taxon>Thripidae</taxon>
        <taxon>Frankliniella</taxon>
    </lineage>
</organism>
<protein>
    <submittedName>
        <fullName evidence="2">Halomucin</fullName>
    </submittedName>
</protein>
<sequence>MSKSRLPKLYYFVVSGDYSYCVPSRDVKTVDCSQIALADTINFKFNRLSLTGQVKFISESEKEVMDEIKKDIKKEKKEDSFHDDKPRKSALKQRKLMDDLKSSASNKAVRDEGSESKSSKRKKKASEKKRLKDCKNKAALVTETELLRTENDVDKPQLDDGHGLDDQSIVSGDSSADLSGSSVEAKPKVNKPELLKDLKALQENESGSDDTSKSPAVEGKLEQVSWDPTPKCVEGDLFLVRVDEGVPTFECVEGGVSESPKPTSPNSSSGVKRQRSSSASSQESEHSKTSLKRQRRENSSCEDGSSPERSQKGSPSRSRSESASSESSSTSSSSSSTTSTSTSSSSSSDRKSRKRRKKGKKSKKSKKSKSKKSKRRKSKSRRINHVKSDSSESDEHAHRKKTKKSKSAKVKRNMTIYPGKMYNHSEASEDVVKLHANHNVFIPKKSLDSITKESKSMPLLIRNLVREVFTKEALQGSTAQGFPNRVIGRKKLRKTDVLPRLDPDGREAVLLAAKDIQELKKSWRPRMEMATMSQAFAQAVKRIGDGN</sequence>
<feature type="compositionally biased region" description="Basic and acidic residues" evidence="1">
    <location>
        <begin position="386"/>
        <end position="397"/>
    </location>
</feature>
<feature type="compositionally biased region" description="Low complexity" evidence="1">
    <location>
        <begin position="312"/>
        <end position="347"/>
    </location>
</feature>
<dbReference type="AlphaFoldDB" id="A0AAE1GVX1"/>
<feature type="compositionally biased region" description="Basic residues" evidence="1">
    <location>
        <begin position="398"/>
        <end position="411"/>
    </location>
</feature>
<reference evidence="2" key="2">
    <citation type="journal article" date="2023" name="BMC Genomics">
        <title>Pest status, molecular evolution, and epigenetic factors derived from the genome assembly of Frankliniella fusca, a thysanopteran phytovirus vector.</title>
        <authorList>
            <person name="Catto M.A."/>
            <person name="Labadie P.E."/>
            <person name="Jacobson A.L."/>
            <person name="Kennedy G.G."/>
            <person name="Srinivasan R."/>
            <person name="Hunt B.G."/>
        </authorList>
    </citation>
    <scope>NUCLEOTIDE SEQUENCE</scope>
    <source>
        <strain evidence="2">PL_HMW_Pooled</strain>
    </source>
</reference>
<feature type="compositionally biased region" description="Basic and acidic residues" evidence="1">
    <location>
        <begin position="185"/>
        <end position="202"/>
    </location>
</feature>
<dbReference type="Proteomes" id="UP001219518">
    <property type="component" value="Unassembled WGS sequence"/>
</dbReference>
<reference evidence="2" key="1">
    <citation type="submission" date="2021-07" db="EMBL/GenBank/DDBJ databases">
        <authorList>
            <person name="Catto M.A."/>
            <person name="Jacobson A."/>
            <person name="Kennedy G."/>
            <person name="Labadie P."/>
            <person name="Hunt B.G."/>
            <person name="Srinivasan R."/>
        </authorList>
    </citation>
    <scope>NUCLEOTIDE SEQUENCE</scope>
    <source>
        <strain evidence="2">PL_HMW_Pooled</strain>
        <tissue evidence="2">Head</tissue>
    </source>
</reference>
<evidence type="ECO:0000256" key="1">
    <source>
        <dbReference type="SAM" id="MobiDB-lite"/>
    </source>
</evidence>
<comment type="caution">
    <text evidence="2">The sequence shown here is derived from an EMBL/GenBank/DDBJ whole genome shotgun (WGS) entry which is preliminary data.</text>
</comment>
<feature type="region of interest" description="Disordered" evidence="1">
    <location>
        <begin position="251"/>
        <end position="411"/>
    </location>
</feature>
<feature type="region of interest" description="Disordered" evidence="1">
    <location>
        <begin position="74"/>
        <end position="232"/>
    </location>
</feature>
<evidence type="ECO:0000313" key="3">
    <source>
        <dbReference type="Proteomes" id="UP001219518"/>
    </source>
</evidence>
<accession>A0AAE1GVX1</accession>